<organism evidence="2 3">
    <name type="scientific">Faecalicoccus pleomorphus</name>
    <dbReference type="NCBI Taxonomy" id="1323"/>
    <lineage>
        <taxon>Bacteria</taxon>
        <taxon>Bacillati</taxon>
        <taxon>Bacillota</taxon>
        <taxon>Erysipelotrichia</taxon>
        <taxon>Erysipelotrichales</taxon>
        <taxon>Erysipelotrichaceae</taxon>
        <taxon>Faecalicoccus</taxon>
    </lineage>
</organism>
<dbReference type="RefSeq" id="WP_022789093.1">
    <property type="nucleotide sequence ID" value="NZ_JACJKL010000038.1"/>
</dbReference>
<dbReference type="Proteomes" id="UP000255523">
    <property type="component" value="Unassembled WGS sequence"/>
</dbReference>
<feature type="compositionally biased region" description="Basic and acidic residues" evidence="1">
    <location>
        <begin position="24"/>
        <end position="34"/>
    </location>
</feature>
<dbReference type="OrthoDB" id="1769532at2"/>
<evidence type="ECO:0000256" key="1">
    <source>
        <dbReference type="SAM" id="MobiDB-lite"/>
    </source>
</evidence>
<name>A0A380LKF5_9FIRM</name>
<dbReference type="AlphaFoldDB" id="A0A380LKF5"/>
<feature type="region of interest" description="Disordered" evidence="1">
    <location>
        <begin position="1"/>
        <end position="34"/>
    </location>
</feature>
<gene>
    <name evidence="2" type="ORF">NCTC11087_00586</name>
</gene>
<sequence>MSDENKSAEVVQELENEAMNQLETLKEDNNKENEEVIQDAKEKIKAIFEDLQEWIKENTEPEKVKEGLNKAKDETVKVLKATKEKALEISNSEQFKNTVSAGKDFLIGAGVLIGDGIKAGADALMKNDNIKNFVNTADEKLDVLRESEGLKNAVDSAEQITQKVGDAVFSGIRKFLDKKDRTTSDSGIQEDGE</sequence>
<accession>A0A380LKF5</accession>
<evidence type="ECO:0000313" key="2">
    <source>
        <dbReference type="EMBL" id="SUO03717.1"/>
    </source>
</evidence>
<proteinExistence type="predicted"/>
<dbReference type="EMBL" id="UHFX01000003">
    <property type="protein sequence ID" value="SUO03717.1"/>
    <property type="molecule type" value="Genomic_DNA"/>
</dbReference>
<keyword evidence="3" id="KW-1185">Reference proteome</keyword>
<reference evidence="2 3" key="1">
    <citation type="submission" date="2018-06" db="EMBL/GenBank/DDBJ databases">
        <authorList>
            <consortium name="Pathogen Informatics"/>
            <person name="Doyle S."/>
        </authorList>
    </citation>
    <scope>NUCLEOTIDE SEQUENCE [LARGE SCALE GENOMIC DNA]</scope>
    <source>
        <strain evidence="2 3">NCTC11087</strain>
    </source>
</reference>
<evidence type="ECO:0000313" key="3">
    <source>
        <dbReference type="Proteomes" id="UP000255523"/>
    </source>
</evidence>
<dbReference type="GeneID" id="77461569"/>
<protein>
    <submittedName>
        <fullName evidence="2">Uncharacterized protein</fullName>
    </submittedName>
</protein>